<dbReference type="STRING" id="363999.A0A439D2F9"/>
<evidence type="ECO:0000313" key="8">
    <source>
        <dbReference type="EMBL" id="RWA08576.1"/>
    </source>
</evidence>
<evidence type="ECO:0000256" key="7">
    <source>
        <dbReference type="SAM" id="Phobius"/>
    </source>
</evidence>
<evidence type="ECO:0000256" key="4">
    <source>
        <dbReference type="ARBA" id="ARBA00023004"/>
    </source>
</evidence>
<dbReference type="PROSITE" id="PS00086">
    <property type="entry name" value="CYTOCHROME_P450"/>
    <property type="match status" value="1"/>
</dbReference>
<dbReference type="Pfam" id="PF00067">
    <property type="entry name" value="p450"/>
    <property type="match status" value="1"/>
</dbReference>
<dbReference type="SUPFAM" id="SSF48264">
    <property type="entry name" value="Cytochrome P450"/>
    <property type="match status" value="1"/>
</dbReference>
<keyword evidence="7" id="KW-1133">Transmembrane helix</keyword>
<dbReference type="Proteomes" id="UP000286045">
    <property type="component" value="Unassembled WGS sequence"/>
</dbReference>
<dbReference type="PRINTS" id="PR00463">
    <property type="entry name" value="EP450I"/>
</dbReference>
<evidence type="ECO:0000256" key="3">
    <source>
        <dbReference type="ARBA" id="ARBA00022723"/>
    </source>
</evidence>
<dbReference type="AlphaFoldDB" id="A0A439D2F9"/>
<comment type="similarity">
    <text evidence="6">Belongs to the cytochrome P450 family.</text>
</comment>
<keyword evidence="3 5" id="KW-0479">Metal-binding</keyword>
<dbReference type="PANTHER" id="PTHR24305:SF161">
    <property type="entry name" value="P450, PUTATIVE (EUROFUNG)-RELATED"/>
    <property type="match status" value="1"/>
</dbReference>
<dbReference type="InterPro" id="IPR002401">
    <property type="entry name" value="Cyt_P450_E_grp-I"/>
</dbReference>
<dbReference type="InterPro" id="IPR017972">
    <property type="entry name" value="Cyt_P450_CS"/>
</dbReference>
<comment type="cofactor">
    <cofactor evidence="1 5">
        <name>heme</name>
        <dbReference type="ChEBI" id="CHEBI:30413"/>
    </cofactor>
</comment>
<evidence type="ECO:0000256" key="2">
    <source>
        <dbReference type="ARBA" id="ARBA00022617"/>
    </source>
</evidence>
<gene>
    <name evidence="8" type="ORF">EKO27_g6527</name>
</gene>
<evidence type="ECO:0000256" key="1">
    <source>
        <dbReference type="ARBA" id="ARBA00001971"/>
    </source>
</evidence>
<dbReference type="GO" id="GO:0005506">
    <property type="term" value="F:iron ion binding"/>
    <property type="evidence" value="ECO:0007669"/>
    <property type="project" value="InterPro"/>
</dbReference>
<dbReference type="GO" id="GO:0004497">
    <property type="term" value="F:monooxygenase activity"/>
    <property type="evidence" value="ECO:0007669"/>
    <property type="project" value="UniProtKB-KW"/>
</dbReference>
<dbReference type="GO" id="GO:0020037">
    <property type="term" value="F:heme binding"/>
    <property type="evidence" value="ECO:0007669"/>
    <property type="project" value="InterPro"/>
</dbReference>
<dbReference type="InterPro" id="IPR036396">
    <property type="entry name" value="Cyt_P450_sf"/>
</dbReference>
<evidence type="ECO:0008006" key="10">
    <source>
        <dbReference type="Google" id="ProtNLM"/>
    </source>
</evidence>
<dbReference type="Gene3D" id="1.10.630.10">
    <property type="entry name" value="Cytochrome P450"/>
    <property type="match status" value="1"/>
</dbReference>
<keyword evidence="7" id="KW-0812">Transmembrane</keyword>
<dbReference type="InterPro" id="IPR050121">
    <property type="entry name" value="Cytochrome_P450_monoxygenase"/>
</dbReference>
<dbReference type="InterPro" id="IPR001128">
    <property type="entry name" value="Cyt_P450"/>
</dbReference>
<proteinExistence type="inferred from homology"/>
<keyword evidence="6" id="KW-0503">Monooxygenase</keyword>
<dbReference type="PANTHER" id="PTHR24305">
    <property type="entry name" value="CYTOCHROME P450"/>
    <property type="match status" value="1"/>
</dbReference>
<feature type="transmembrane region" description="Helical" evidence="7">
    <location>
        <begin position="24"/>
        <end position="45"/>
    </location>
</feature>
<dbReference type="PRINTS" id="PR00385">
    <property type="entry name" value="P450"/>
</dbReference>
<protein>
    <recommendedName>
        <fullName evidence="10">Cytochrome P450</fullName>
    </recommendedName>
</protein>
<keyword evidence="2 5" id="KW-0349">Heme</keyword>
<evidence type="ECO:0000256" key="6">
    <source>
        <dbReference type="RuleBase" id="RU000461"/>
    </source>
</evidence>
<accession>A0A439D2F9</accession>
<keyword evidence="9" id="KW-1185">Reference proteome</keyword>
<keyword evidence="4 5" id="KW-0408">Iron</keyword>
<evidence type="ECO:0000256" key="5">
    <source>
        <dbReference type="PIRSR" id="PIRSR602401-1"/>
    </source>
</evidence>
<dbReference type="CDD" id="cd11058">
    <property type="entry name" value="CYP60B-like"/>
    <property type="match status" value="1"/>
</dbReference>
<reference evidence="8 9" key="1">
    <citation type="submission" date="2018-12" db="EMBL/GenBank/DDBJ databases">
        <title>Draft genome sequence of Xylaria grammica IHI A82.</title>
        <authorList>
            <person name="Buettner E."/>
            <person name="Kellner H."/>
        </authorList>
    </citation>
    <scope>NUCLEOTIDE SEQUENCE [LARGE SCALE GENOMIC DNA]</scope>
    <source>
        <strain evidence="8 9">IHI A82</strain>
    </source>
</reference>
<evidence type="ECO:0000313" key="9">
    <source>
        <dbReference type="Proteomes" id="UP000286045"/>
    </source>
</evidence>
<dbReference type="EMBL" id="RYZI01000193">
    <property type="protein sequence ID" value="RWA08576.1"/>
    <property type="molecule type" value="Genomic_DNA"/>
</dbReference>
<dbReference type="GO" id="GO:0016705">
    <property type="term" value="F:oxidoreductase activity, acting on paired donors, with incorporation or reduction of molecular oxygen"/>
    <property type="evidence" value="ECO:0007669"/>
    <property type="project" value="InterPro"/>
</dbReference>
<sequence>MTVQTSFTQDVAPIFTQGLQAKTIVMLLVFMGLSWWVYGVLYNIYFHPLRGVPGPRIAAISNIPYCVWLLSGRMPYKLLELHDRYGHAVRTAPNEVSFSSAQSWVDIYGVRPGHKTFIKGNFYDGGSFAGIGTASIISERKPEAHRNMRDYLGNAFSDRAITKQEATVASLVDRFIQRVGELGSRRESLNMMTRLQSLTFDITGSLSLGASFGALERDKPHPWISISINAMMQGEIIDVLNRFPILLKVVPVVMARKLKSLTEDTKKNEQFAFKAVQSQIAAHASDLVIAGSDTTATVLSALIYYLLLNPTSMSRLTAEIRDGFRKYEDINNLSTAPLHYLRVCLLESMRIYPPVPMSLPRIVPDGGDTVDGIFLPGGTTVYTSPIAASLGKANFRDPMSFNPERWIKRNEGDDLDASQPFSVGVRACIGRNLAWMDMRTTLVKLLWVYDLELAQPIDWQAQSKMHTLWRKPDLMVRVKNRGVEVPSLVNPDIVLAREST</sequence>
<feature type="binding site" description="axial binding residue" evidence="5">
    <location>
        <position position="428"/>
    </location>
    <ligand>
        <name>heme</name>
        <dbReference type="ChEBI" id="CHEBI:30413"/>
    </ligand>
    <ligandPart>
        <name>Fe</name>
        <dbReference type="ChEBI" id="CHEBI:18248"/>
    </ligandPart>
</feature>
<name>A0A439D2F9_9PEZI</name>
<comment type="caution">
    <text evidence="8">The sequence shown here is derived from an EMBL/GenBank/DDBJ whole genome shotgun (WGS) entry which is preliminary data.</text>
</comment>
<keyword evidence="7" id="KW-0472">Membrane</keyword>
<organism evidence="8 9">
    <name type="scientific">Xylaria grammica</name>
    <dbReference type="NCBI Taxonomy" id="363999"/>
    <lineage>
        <taxon>Eukaryota</taxon>
        <taxon>Fungi</taxon>
        <taxon>Dikarya</taxon>
        <taxon>Ascomycota</taxon>
        <taxon>Pezizomycotina</taxon>
        <taxon>Sordariomycetes</taxon>
        <taxon>Xylariomycetidae</taxon>
        <taxon>Xylariales</taxon>
        <taxon>Xylariaceae</taxon>
        <taxon>Xylaria</taxon>
    </lineage>
</organism>
<keyword evidence="6" id="KW-0560">Oxidoreductase</keyword>